<dbReference type="InterPro" id="IPR004090">
    <property type="entry name" value="Chemotax_Me-accpt_rcpt"/>
</dbReference>
<dbReference type="GO" id="GO:0016020">
    <property type="term" value="C:membrane"/>
    <property type="evidence" value="ECO:0007669"/>
    <property type="project" value="UniProtKB-SubCell"/>
</dbReference>
<feature type="domain" description="HAMP" evidence="10">
    <location>
        <begin position="283"/>
        <end position="337"/>
    </location>
</feature>
<dbReference type="CDD" id="cd06225">
    <property type="entry name" value="HAMP"/>
    <property type="match status" value="1"/>
</dbReference>
<proteinExistence type="inferred from homology"/>
<dbReference type="AlphaFoldDB" id="A0A918DRH2"/>
<evidence type="ECO:0000259" key="10">
    <source>
        <dbReference type="PROSITE" id="PS50885"/>
    </source>
</evidence>
<evidence type="ECO:0000256" key="4">
    <source>
        <dbReference type="ARBA" id="ARBA00023136"/>
    </source>
</evidence>
<dbReference type="GO" id="GO:0007165">
    <property type="term" value="P:signal transduction"/>
    <property type="evidence" value="ECO:0007669"/>
    <property type="project" value="UniProtKB-KW"/>
</dbReference>
<feature type="transmembrane region" description="Helical" evidence="8">
    <location>
        <begin position="261"/>
        <end position="282"/>
    </location>
</feature>
<dbReference type="PANTHER" id="PTHR32089:SF119">
    <property type="entry name" value="METHYL-ACCEPTING CHEMOTAXIS PROTEIN CTPL"/>
    <property type="match status" value="1"/>
</dbReference>
<comment type="subcellular location">
    <subcellularLocation>
        <location evidence="1">Membrane</location>
        <topology evidence="1">Multi-pass membrane protein</topology>
    </subcellularLocation>
</comment>
<dbReference type="PANTHER" id="PTHR32089">
    <property type="entry name" value="METHYL-ACCEPTING CHEMOTAXIS PROTEIN MCPB"/>
    <property type="match status" value="1"/>
</dbReference>
<dbReference type="EMBL" id="BMLT01000003">
    <property type="protein sequence ID" value="GGO79396.1"/>
    <property type="molecule type" value="Genomic_DNA"/>
</dbReference>
<dbReference type="FunFam" id="1.10.287.950:FF:000001">
    <property type="entry name" value="Methyl-accepting chemotaxis sensory transducer"/>
    <property type="match status" value="1"/>
</dbReference>
<evidence type="ECO:0000313" key="12">
    <source>
        <dbReference type="Proteomes" id="UP000599578"/>
    </source>
</evidence>
<dbReference type="InterPro" id="IPR003660">
    <property type="entry name" value="HAMP_dom"/>
</dbReference>
<evidence type="ECO:0000256" key="2">
    <source>
        <dbReference type="ARBA" id="ARBA00022692"/>
    </source>
</evidence>
<evidence type="ECO:0000256" key="3">
    <source>
        <dbReference type="ARBA" id="ARBA00022989"/>
    </source>
</evidence>
<keyword evidence="2 8" id="KW-0812">Transmembrane</keyword>
<evidence type="ECO:0000313" key="11">
    <source>
        <dbReference type="EMBL" id="GGO79396.1"/>
    </source>
</evidence>
<dbReference type="GO" id="GO:0006935">
    <property type="term" value="P:chemotaxis"/>
    <property type="evidence" value="ECO:0007669"/>
    <property type="project" value="InterPro"/>
</dbReference>
<dbReference type="Pfam" id="PF00672">
    <property type="entry name" value="HAMP"/>
    <property type="match status" value="1"/>
</dbReference>
<dbReference type="InterPro" id="IPR004089">
    <property type="entry name" value="MCPsignal_dom"/>
</dbReference>
<evidence type="ECO:0000256" key="5">
    <source>
        <dbReference type="ARBA" id="ARBA00023224"/>
    </source>
</evidence>
<keyword evidence="4 8" id="KW-0472">Membrane</keyword>
<evidence type="ECO:0000256" key="1">
    <source>
        <dbReference type="ARBA" id="ARBA00004141"/>
    </source>
</evidence>
<dbReference type="SMART" id="SM00283">
    <property type="entry name" value="MA"/>
    <property type="match status" value="1"/>
</dbReference>
<dbReference type="PROSITE" id="PS50111">
    <property type="entry name" value="CHEMOTAXIS_TRANSDUC_2"/>
    <property type="match status" value="1"/>
</dbReference>
<name>A0A918DRH2_9GAMM</name>
<dbReference type="SMART" id="SM00304">
    <property type="entry name" value="HAMP"/>
    <property type="match status" value="2"/>
</dbReference>
<evidence type="ECO:0000256" key="8">
    <source>
        <dbReference type="SAM" id="Phobius"/>
    </source>
</evidence>
<dbReference type="Proteomes" id="UP000599578">
    <property type="component" value="Unassembled WGS sequence"/>
</dbReference>
<evidence type="ECO:0000256" key="6">
    <source>
        <dbReference type="ARBA" id="ARBA00029447"/>
    </source>
</evidence>
<organism evidence="11 12">
    <name type="scientific">Marinobacterium nitratireducens</name>
    <dbReference type="NCBI Taxonomy" id="518897"/>
    <lineage>
        <taxon>Bacteria</taxon>
        <taxon>Pseudomonadati</taxon>
        <taxon>Pseudomonadota</taxon>
        <taxon>Gammaproteobacteria</taxon>
        <taxon>Oceanospirillales</taxon>
        <taxon>Oceanospirillaceae</taxon>
        <taxon>Marinobacterium</taxon>
    </lineage>
</organism>
<keyword evidence="12" id="KW-1185">Reference proteome</keyword>
<gene>
    <name evidence="11" type="ORF">GCM10011348_13560</name>
</gene>
<dbReference type="PROSITE" id="PS50885">
    <property type="entry name" value="HAMP"/>
    <property type="match status" value="1"/>
</dbReference>
<evidence type="ECO:0000256" key="7">
    <source>
        <dbReference type="PROSITE-ProRule" id="PRU00284"/>
    </source>
</evidence>
<dbReference type="Gene3D" id="1.10.287.950">
    <property type="entry name" value="Methyl-accepting chemotaxis protein"/>
    <property type="match status" value="1"/>
</dbReference>
<dbReference type="PRINTS" id="PR00260">
    <property type="entry name" value="CHEMTRNSDUCR"/>
</dbReference>
<dbReference type="Pfam" id="PF00015">
    <property type="entry name" value="MCPsignal"/>
    <property type="match status" value="1"/>
</dbReference>
<protein>
    <submittedName>
        <fullName evidence="11">Methyl-accepting chemotaxis protein</fullName>
    </submittedName>
</protein>
<keyword evidence="3 8" id="KW-1133">Transmembrane helix</keyword>
<dbReference type="GO" id="GO:0004888">
    <property type="term" value="F:transmembrane signaling receptor activity"/>
    <property type="evidence" value="ECO:0007669"/>
    <property type="project" value="InterPro"/>
</dbReference>
<reference evidence="11 12" key="1">
    <citation type="journal article" date="2014" name="Int. J. Syst. Evol. Microbiol.">
        <title>Complete genome sequence of Corynebacterium casei LMG S-19264T (=DSM 44701T), isolated from a smear-ripened cheese.</title>
        <authorList>
            <consortium name="US DOE Joint Genome Institute (JGI-PGF)"/>
            <person name="Walter F."/>
            <person name="Albersmeier A."/>
            <person name="Kalinowski J."/>
            <person name="Ruckert C."/>
        </authorList>
    </citation>
    <scope>NUCLEOTIDE SEQUENCE [LARGE SCALE GENOMIC DNA]</scope>
    <source>
        <strain evidence="11 12">CGMCC 1.7286</strain>
    </source>
</reference>
<keyword evidence="5 7" id="KW-0807">Transducer</keyword>
<accession>A0A918DRH2</accession>
<evidence type="ECO:0000259" key="9">
    <source>
        <dbReference type="PROSITE" id="PS50111"/>
    </source>
</evidence>
<comment type="caution">
    <text evidence="11">The sequence shown here is derived from an EMBL/GenBank/DDBJ whole genome shotgun (WGS) entry which is preliminary data.</text>
</comment>
<comment type="similarity">
    <text evidence="6">Belongs to the methyl-accepting chemotaxis (MCP) protein family.</text>
</comment>
<sequence>MQMTLFNPGFRQRLLLVVIVTLVGFAVLGGLSVSALNSQVDAAGHADELSGWQNELNLFKIDILAVAARDRNDRAALESLRQEKRAQLERLGAEGVDVGAIIDLLDELVRLQTEVIDLGSRIGDGNQTGARGALNEQIQAFEAAMFSNMRPWLEDVKKALAQLVERRDPESIKGYEASIQVLRDKITELGFIDAFADRIDQVAASGGQLVKLLRDQAAVQHQTRSELETLLSSTDMLIQLIDSRLQQARADAAATTSRASFSILAAAVAVALVSAVLLLSVWRSSTRTLSRTVESLEKIAKGDLQQRLDVDTQRNDDFDRLGLAVNGLTEQLGGVLNRVVSSSHRLQSMSSELSGTLEQLVAESGHTEDETGSVAAAVEQISMTVRDMALASEETNNLALGAHEATEKGGAVITDALGSLEQLAAIFDQVHRELDELGVASSRVDGVTEMINGLAEQTNLLALNAAIEAARAGEAGRGFSVVADEVRALAEKTVNATASINKIIGEMQAQMKHILEAMRDGQGRVDGSRSLGDNAAGEMSRIRDLFTQVRDRNHQQAASIEEISATAQSIATSMSGVLDTVRGNAERSREIRNFSGQVVSHSDELLGMTGQFRC</sequence>
<feature type="domain" description="Methyl-accepting transducer" evidence="9">
    <location>
        <begin position="342"/>
        <end position="578"/>
    </location>
</feature>
<dbReference type="SUPFAM" id="SSF58104">
    <property type="entry name" value="Methyl-accepting chemotaxis protein (MCP) signaling domain"/>
    <property type="match status" value="1"/>
</dbReference>